<dbReference type="Pfam" id="PF13442">
    <property type="entry name" value="Cytochrome_CBB3"/>
    <property type="match status" value="1"/>
</dbReference>
<evidence type="ECO:0000256" key="4">
    <source>
        <dbReference type="ARBA" id="ARBA00022723"/>
    </source>
</evidence>
<keyword evidence="3 8" id="KW-0349">Heme</keyword>
<feature type="domain" description="Cytochrome c" evidence="10">
    <location>
        <begin position="505"/>
        <end position="579"/>
    </location>
</feature>
<keyword evidence="6" id="KW-0560">Oxidoreductase</keyword>
<dbReference type="PANTHER" id="PTHR32303:SF4">
    <property type="entry name" value="QUINOPROTEIN GLUCOSE DEHYDROGENASE"/>
    <property type="match status" value="1"/>
</dbReference>
<evidence type="ECO:0000256" key="3">
    <source>
        <dbReference type="ARBA" id="ARBA00022617"/>
    </source>
</evidence>
<organism evidence="11 12">
    <name type="scientific">Euzebyella saccharophila</name>
    <dbReference type="NCBI Taxonomy" id="679664"/>
    <lineage>
        <taxon>Bacteria</taxon>
        <taxon>Pseudomonadati</taxon>
        <taxon>Bacteroidota</taxon>
        <taxon>Flavobacteriia</taxon>
        <taxon>Flavobacteriales</taxon>
        <taxon>Flavobacteriaceae</taxon>
        <taxon>Euzebyella</taxon>
    </lineage>
</organism>
<accession>A0ABV8JP65</accession>
<dbReference type="InterPro" id="IPR018391">
    <property type="entry name" value="PQQ_b-propeller_rpt"/>
</dbReference>
<evidence type="ECO:0000256" key="2">
    <source>
        <dbReference type="ARBA" id="ARBA00008156"/>
    </source>
</evidence>
<dbReference type="InterPro" id="IPR036909">
    <property type="entry name" value="Cyt_c-like_dom_sf"/>
</dbReference>
<evidence type="ECO:0000256" key="1">
    <source>
        <dbReference type="ARBA" id="ARBA00001931"/>
    </source>
</evidence>
<dbReference type="InterPro" id="IPR009056">
    <property type="entry name" value="Cyt_c-like_dom"/>
</dbReference>
<dbReference type="PROSITE" id="PS51007">
    <property type="entry name" value="CYTC"/>
    <property type="match status" value="1"/>
</dbReference>
<keyword evidence="4 8" id="KW-0479">Metal-binding</keyword>
<protein>
    <submittedName>
        <fullName evidence="11">PQQ-binding-like beta-propeller repeat protein</fullName>
    </submittedName>
</protein>
<dbReference type="InterPro" id="IPR011047">
    <property type="entry name" value="Quinoprotein_ADH-like_sf"/>
</dbReference>
<dbReference type="Proteomes" id="UP001595814">
    <property type="component" value="Unassembled WGS sequence"/>
</dbReference>
<keyword evidence="5" id="KW-0732">Signal</keyword>
<dbReference type="PANTHER" id="PTHR32303">
    <property type="entry name" value="QUINOPROTEIN ALCOHOL DEHYDROGENASE (CYTOCHROME C)"/>
    <property type="match status" value="1"/>
</dbReference>
<dbReference type="RefSeq" id="WP_225621201.1">
    <property type="nucleotide sequence ID" value="NZ_JACYFJ010000003.1"/>
</dbReference>
<keyword evidence="7 8" id="KW-0408">Iron</keyword>
<dbReference type="EMBL" id="JBHSAW010000003">
    <property type="protein sequence ID" value="MFC4094940.1"/>
    <property type="molecule type" value="Genomic_DNA"/>
</dbReference>
<dbReference type="SMART" id="SM00564">
    <property type="entry name" value="PQQ"/>
    <property type="match status" value="5"/>
</dbReference>
<name>A0ABV8JP65_9FLAO</name>
<evidence type="ECO:0000256" key="5">
    <source>
        <dbReference type="ARBA" id="ARBA00022729"/>
    </source>
</evidence>
<evidence type="ECO:0000256" key="8">
    <source>
        <dbReference type="PROSITE-ProRule" id="PRU00433"/>
    </source>
</evidence>
<comment type="similarity">
    <text evidence="2">Belongs to the bacterial PQQ dehydrogenase family.</text>
</comment>
<dbReference type="Gene3D" id="2.140.10.10">
    <property type="entry name" value="Quinoprotein alcohol dehydrogenase-like superfamily"/>
    <property type="match status" value="2"/>
</dbReference>
<reference evidence="12" key="1">
    <citation type="journal article" date="2019" name="Int. J. Syst. Evol. Microbiol.">
        <title>The Global Catalogue of Microorganisms (GCM) 10K type strain sequencing project: providing services to taxonomists for standard genome sequencing and annotation.</title>
        <authorList>
            <consortium name="The Broad Institute Genomics Platform"/>
            <consortium name="The Broad Institute Genome Sequencing Center for Infectious Disease"/>
            <person name="Wu L."/>
            <person name="Ma J."/>
        </authorList>
    </citation>
    <scope>NUCLEOTIDE SEQUENCE [LARGE SCALE GENOMIC DNA]</scope>
    <source>
        <strain evidence="12">CECT 7477</strain>
    </source>
</reference>
<evidence type="ECO:0000313" key="12">
    <source>
        <dbReference type="Proteomes" id="UP001595814"/>
    </source>
</evidence>
<dbReference type="SUPFAM" id="SSF50998">
    <property type="entry name" value="Quinoprotein alcohol dehydrogenase-like"/>
    <property type="match status" value="1"/>
</dbReference>
<dbReference type="SUPFAM" id="SSF46626">
    <property type="entry name" value="Cytochrome c"/>
    <property type="match status" value="1"/>
</dbReference>
<keyword evidence="9" id="KW-1133">Transmembrane helix</keyword>
<evidence type="ECO:0000259" key="10">
    <source>
        <dbReference type="PROSITE" id="PS51007"/>
    </source>
</evidence>
<sequence length="776" mass="86518">MKLCDFMMRKPTKDRHLAKGILKPFSRLVIQRLFLHVVTAIVLVALLISIGCERESSNRIAHTSWKHYGGSPDQSKYFETPGITKENVSDLEVLWVYPTEDNRFYFFNPIIVDTTMYVLGKNNSLIAINAKTGKELWIHTDLSGITRRGLNYWESNDHTDKRLLFTLNNSLQAIDAVTGKTISDFGKNGYTDLREGLDRNPASIKSIQSMMPGVIYDDLIILGSAPGESYFSPPGHVRAYNVITGKLEWTFHTIPHPGEYGYETWPKDAYKYVGGTNVWSEISVDEERGIAYLPIGSPTYDYYGADRLGSNLFANSLVAINARTGERIWHYQTVHHDLWDYDLSPAPQLLTVEKNGEKIDAVSIATKHGFVFVFDRVTGDPLFPIEEKAFPKSEMPGEESWPTQPITSLPSFTRHEVTPENLNPYFSDSLRQDWLQRLDSAKTGLYVPPSDKYETIMMPGALGGANYGNTAANPHTGMMYIMTQEYASTYRLNKVEPPSDELTQNDVDKVTALYNSSCIACHGPKMEGAAGPSLINLGHHMAYQDFKNTVINGKGLMPGLVHVDEEALKALFKFLGGNPNQRSYRFNNQDQNPIAGPVVGSGGAKIKTDSLRGAPMEEYPEDVQHPEARYTTDYGLDWPGLIDPPWSSILAYDLNNGSIKWRRPIGIDSLYAKGDEKLGAPNGTQRKGMVITSTGIIFVTAKGGKLYAIDADNGETLWETTLSNESNAQPSMFSIDGKEYLVINASSSFRRDSYDHSKKPGALPKGYVVYGIPDKK</sequence>
<evidence type="ECO:0000256" key="9">
    <source>
        <dbReference type="SAM" id="Phobius"/>
    </source>
</evidence>
<feature type="transmembrane region" description="Helical" evidence="9">
    <location>
        <begin position="33"/>
        <end position="51"/>
    </location>
</feature>
<comment type="cofactor">
    <cofactor evidence="1">
        <name>pyrroloquinoline quinone</name>
        <dbReference type="ChEBI" id="CHEBI:58442"/>
    </cofactor>
</comment>
<dbReference type="Gene3D" id="1.10.760.10">
    <property type="entry name" value="Cytochrome c-like domain"/>
    <property type="match status" value="1"/>
</dbReference>
<keyword evidence="9" id="KW-0472">Membrane</keyword>
<evidence type="ECO:0000256" key="7">
    <source>
        <dbReference type="ARBA" id="ARBA00023004"/>
    </source>
</evidence>
<evidence type="ECO:0000256" key="6">
    <source>
        <dbReference type="ARBA" id="ARBA00023002"/>
    </source>
</evidence>
<keyword evidence="9" id="KW-0812">Transmembrane</keyword>
<gene>
    <name evidence="11" type="ORF">ACFOUT_03585</name>
</gene>
<dbReference type="InterPro" id="IPR002372">
    <property type="entry name" value="PQQ_rpt_dom"/>
</dbReference>
<comment type="caution">
    <text evidence="11">The sequence shown here is derived from an EMBL/GenBank/DDBJ whole genome shotgun (WGS) entry which is preliminary data.</text>
</comment>
<evidence type="ECO:0000313" key="11">
    <source>
        <dbReference type="EMBL" id="MFC4094940.1"/>
    </source>
</evidence>
<keyword evidence="12" id="KW-1185">Reference proteome</keyword>
<dbReference type="Pfam" id="PF01011">
    <property type="entry name" value="PQQ"/>
    <property type="match status" value="2"/>
</dbReference>
<proteinExistence type="inferred from homology"/>